<protein>
    <submittedName>
        <fullName evidence="2">Uncharacterized protein</fullName>
    </submittedName>
</protein>
<name>A0A0G0AQ91_9BACT</name>
<reference evidence="2 3" key="1">
    <citation type="journal article" date="2015" name="Nature">
        <title>rRNA introns, odd ribosomes, and small enigmatic genomes across a large radiation of phyla.</title>
        <authorList>
            <person name="Brown C.T."/>
            <person name="Hug L.A."/>
            <person name="Thomas B.C."/>
            <person name="Sharon I."/>
            <person name="Castelle C.J."/>
            <person name="Singh A."/>
            <person name="Wilkins M.J."/>
            <person name="Williams K.H."/>
            <person name="Banfield J.F."/>
        </authorList>
    </citation>
    <scope>NUCLEOTIDE SEQUENCE [LARGE SCALE GENOMIC DNA]</scope>
</reference>
<evidence type="ECO:0000313" key="3">
    <source>
        <dbReference type="Proteomes" id="UP000034927"/>
    </source>
</evidence>
<comment type="caution">
    <text evidence="2">The sequence shown here is derived from an EMBL/GenBank/DDBJ whole genome shotgun (WGS) entry which is preliminary data.</text>
</comment>
<organism evidence="2 3">
    <name type="scientific">Candidatus Magasanikbacteria bacterium GW2011_GWC2_34_16</name>
    <dbReference type="NCBI Taxonomy" id="1619045"/>
    <lineage>
        <taxon>Bacteria</taxon>
        <taxon>Candidatus Magasanikiibacteriota</taxon>
    </lineage>
</organism>
<evidence type="ECO:0000256" key="1">
    <source>
        <dbReference type="SAM" id="MobiDB-lite"/>
    </source>
</evidence>
<accession>A0A0G0AQ91</accession>
<dbReference type="AlphaFoldDB" id="A0A0G0AQ91"/>
<sequence>MEYLNNRVAGQKVSSSSPAFPGWTPTMGGSPPLPVDRSLPHRLLHHGKREAEDKSGLVPVLGHTTHPDLPGQIGRSHTHAPPEIANHHGLTRRERRPFSGYSIGPNPHSAPPLGG</sequence>
<evidence type="ECO:0000313" key="2">
    <source>
        <dbReference type="EMBL" id="KKP59153.1"/>
    </source>
</evidence>
<proteinExistence type="predicted"/>
<feature type="region of interest" description="Disordered" evidence="1">
    <location>
        <begin position="1"/>
        <end position="115"/>
    </location>
</feature>
<dbReference type="EMBL" id="LBPO01000007">
    <property type="protein sequence ID" value="KKP59153.1"/>
    <property type="molecule type" value="Genomic_DNA"/>
</dbReference>
<gene>
    <name evidence="2" type="ORF">UR53_C0007G0006</name>
</gene>
<dbReference type="Proteomes" id="UP000034927">
    <property type="component" value="Unassembled WGS sequence"/>
</dbReference>